<name>A0A7S1NYU8_9ALVE</name>
<dbReference type="AlphaFoldDB" id="A0A7S1NYU8"/>
<evidence type="ECO:0000313" key="2">
    <source>
        <dbReference type="EMBL" id="CAD9049120.1"/>
    </source>
</evidence>
<evidence type="ECO:0000256" key="1">
    <source>
        <dbReference type="SAM" id="MobiDB-lite"/>
    </source>
</evidence>
<gene>
    <name evidence="2" type="ORF">VBRA1451_LOCUS4179</name>
</gene>
<organism evidence="2">
    <name type="scientific">Vitrella brassicaformis</name>
    <dbReference type="NCBI Taxonomy" id="1169539"/>
    <lineage>
        <taxon>Eukaryota</taxon>
        <taxon>Sar</taxon>
        <taxon>Alveolata</taxon>
        <taxon>Colpodellida</taxon>
        <taxon>Vitrellaceae</taxon>
        <taxon>Vitrella</taxon>
    </lineage>
</organism>
<proteinExistence type="predicted"/>
<accession>A0A7S1NYU8</accession>
<protein>
    <submittedName>
        <fullName evidence="2">Uncharacterized protein</fullName>
    </submittedName>
</protein>
<dbReference type="EMBL" id="HBGB01007347">
    <property type="protein sequence ID" value="CAD9049120.1"/>
    <property type="molecule type" value="Transcribed_RNA"/>
</dbReference>
<feature type="region of interest" description="Disordered" evidence="1">
    <location>
        <begin position="226"/>
        <end position="258"/>
    </location>
</feature>
<sequence>MTNLFIAIMMEAFTYANSGVASAGHLSLQLRRQDLARLKDLWFCLDKHYTMALPFDKVLLFILATPAPMGLRRKGDPLFRYGPGQHRQRDNVLAFFKRLNVQMIGDGNVASFYHTIQAMADSCLQTPVPASLGEWLRVELGKKVSMVCGTISRYRSAHLVSIINIQTNWRRHVSRQKLKVIRAKIRFANLVHSVRVSDRRHTSILELLEESGQALPEIQRVVQSARDELKRKKTQDLHQQQQGEGEPHMDGLGQSAVK</sequence>
<dbReference type="PROSITE" id="PS50096">
    <property type="entry name" value="IQ"/>
    <property type="match status" value="1"/>
</dbReference>
<feature type="compositionally biased region" description="Basic and acidic residues" evidence="1">
    <location>
        <begin position="226"/>
        <end position="236"/>
    </location>
</feature>
<reference evidence="2" key="1">
    <citation type="submission" date="2021-01" db="EMBL/GenBank/DDBJ databases">
        <authorList>
            <person name="Corre E."/>
            <person name="Pelletier E."/>
            <person name="Niang G."/>
            <person name="Scheremetjew M."/>
            <person name="Finn R."/>
            <person name="Kale V."/>
            <person name="Holt S."/>
            <person name="Cochrane G."/>
            <person name="Meng A."/>
            <person name="Brown T."/>
            <person name="Cohen L."/>
        </authorList>
    </citation>
    <scope>NUCLEOTIDE SEQUENCE</scope>
    <source>
        <strain evidence="2">CCMP3346</strain>
    </source>
</reference>